<gene>
    <name evidence="1" type="ORF">H920_06701</name>
</gene>
<organism evidence="1 2">
    <name type="scientific">Fukomys damarensis</name>
    <name type="common">Damaraland mole rat</name>
    <name type="synonym">Cryptomys damarensis</name>
    <dbReference type="NCBI Taxonomy" id="885580"/>
    <lineage>
        <taxon>Eukaryota</taxon>
        <taxon>Metazoa</taxon>
        <taxon>Chordata</taxon>
        <taxon>Craniata</taxon>
        <taxon>Vertebrata</taxon>
        <taxon>Euteleostomi</taxon>
        <taxon>Mammalia</taxon>
        <taxon>Eutheria</taxon>
        <taxon>Euarchontoglires</taxon>
        <taxon>Glires</taxon>
        <taxon>Rodentia</taxon>
        <taxon>Hystricomorpha</taxon>
        <taxon>Bathyergidae</taxon>
        <taxon>Fukomys</taxon>
    </lineage>
</organism>
<dbReference type="EMBL" id="KN122233">
    <property type="protein sequence ID" value="KFO31950.1"/>
    <property type="molecule type" value="Genomic_DNA"/>
</dbReference>
<protein>
    <submittedName>
        <fullName evidence="1">Uncharacterized protein</fullName>
    </submittedName>
</protein>
<dbReference type="Proteomes" id="UP000028990">
    <property type="component" value="Unassembled WGS sequence"/>
</dbReference>
<reference evidence="1 2" key="1">
    <citation type="submission" date="2013-11" db="EMBL/GenBank/DDBJ databases">
        <title>The Damaraland mole rat (Fukomys damarensis) genome and evolution of African mole rats.</title>
        <authorList>
            <person name="Gladyshev V.N."/>
            <person name="Fang X."/>
        </authorList>
    </citation>
    <scope>NUCLEOTIDE SEQUENCE [LARGE SCALE GENOMIC DNA]</scope>
    <source>
        <tissue evidence="1">Liver</tissue>
    </source>
</reference>
<proteinExistence type="predicted"/>
<keyword evidence="2" id="KW-1185">Reference proteome</keyword>
<dbReference type="AlphaFoldDB" id="A0A091DNT0"/>
<evidence type="ECO:0000313" key="1">
    <source>
        <dbReference type="EMBL" id="KFO31950.1"/>
    </source>
</evidence>
<accession>A0A091DNT0</accession>
<name>A0A091DNT0_FUKDA</name>
<evidence type="ECO:0000313" key="2">
    <source>
        <dbReference type="Proteomes" id="UP000028990"/>
    </source>
</evidence>
<sequence>MPLVRFHYTWKTDWATLPGLEIADLLPAEKQAERLIPFLEGLSAHSIRSPPGRRCQRGDLRVAVWSGPERRMESAAVTCRGPAPSARACSLQKCISS</sequence>